<evidence type="ECO:0000313" key="1">
    <source>
        <dbReference type="EMBL" id="KRW99108.1"/>
    </source>
</evidence>
<dbReference type="Proteomes" id="UP000054937">
    <property type="component" value="Unassembled WGS sequence"/>
</dbReference>
<name>A0A0V0QAL8_PSEPJ</name>
<protein>
    <submittedName>
        <fullName evidence="1">Uncharacterized protein</fullName>
    </submittedName>
</protein>
<organism evidence="1 2">
    <name type="scientific">Pseudocohnilembus persalinus</name>
    <name type="common">Ciliate</name>
    <dbReference type="NCBI Taxonomy" id="266149"/>
    <lineage>
        <taxon>Eukaryota</taxon>
        <taxon>Sar</taxon>
        <taxon>Alveolata</taxon>
        <taxon>Ciliophora</taxon>
        <taxon>Intramacronucleata</taxon>
        <taxon>Oligohymenophorea</taxon>
        <taxon>Scuticociliatia</taxon>
        <taxon>Philasterida</taxon>
        <taxon>Pseudocohnilembidae</taxon>
        <taxon>Pseudocohnilembus</taxon>
    </lineage>
</organism>
<sequence>MFSQLRREDFMNQNYYPGPDYYNSDANSIQAKQIQLLQKAGDGLGTQSRVDRFQNSQKNNLGPGYYKQNDYWDQKQKSGEKKQKWKKSDNSTKIVFHSIPSIPKSSEGYQELENGILIAQDTKEDKNLGPGEYLPNYEVQQKRSISYSIKPPQQNISKKWNKEQQQNIKKDELYQNNFGEGQQKKDESFLIVDQEQIKRLSKEKKQKEQKQKKKLNFKEIFEQQLKSTENIKNMNLSQLVQKQKLMSRFQEGPDYVDREIYSCFKKQGYYKVNDIEGLGFNSKDQRFSNQQYKQISQTAGPGAYNITEKKQVQHAKFSQLQRTDSYIVQDVSVPGLSGTRGI</sequence>
<evidence type="ECO:0000313" key="2">
    <source>
        <dbReference type="Proteomes" id="UP000054937"/>
    </source>
</evidence>
<dbReference type="Pfam" id="PF07004">
    <property type="entry name" value="SHIPPO-rpt"/>
    <property type="match status" value="1"/>
</dbReference>
<dbReference type="EMBL" id="LDAU01000221">
    <property type="protein sequence ID" value="KRW99108.1"/>
    <property type="molecule type" value="Genomic_DNA"/>
</dbReference>
<accession>A0A0V0QAL8</accession>
<gene>
    <name evidence="1" type="ORF">PPERSA_02940</name>
</gene>
<dbReference type="OrthoDB" id="10680099at2759"/>
<dbReference type="InterPro" id="IPR010736">
    <property type="entry name" value="SHIPPO-rpt"/>
</dbReference>
<dbReference type="AlphaFoldDB" id="A0A0V0QAL8"/>
<keyword evidence="2" id="KW-1185">Reference proteome</keyword>
<reference evidence="1 2" key="1">
    <citation type="journal article" date="2015" name="Sci. Rep.">
        <title>Genome of the facultative scuticociliatosis pathogen Pseudocohnilembus persalinus provides insight into its virulence through horizontal gene transfer.</title>
        <authorList>
            <person name="Xiong J."/>
            <person name="Wang G."/>
            <person name="Cheng J."/>
            <person name="Tian M."/>
            <person name="Pan X."/>
            <person name="Warren A."/>
            <person name="Jiang C."/>
            <person name="Yuan D."/>
            <person name="Miao W."/>
        </authorList>
    </citation>
    <scope>NUCLEOTIDE SEQUENCE [LARGE SCALE GENOMIC DNA]</scope>
    <source>
        <strain evidence="1">36N120E</strain>
    </source>
</reference>
<proteinExistence type="predicted"/>
<comment type="caution">
    <text evidence="1">The sequence shown here is derived from an EMBL/GenBank/DDBJ whole genome shotgun (WGS) entry which is preliminary data.</text>
</comment>
<dbReference type="InParanoid" id="A0A0V0QAL8"/>